<dbReference type="PANTHER" id="PTHR33177:SF79">
    <property type="entry name" value="LITAF DOMAIN-CONTAINING PROTEIN"/>
    <property type="match status" value="1"/>
</dbReference>
<dbReference type="EMBL" id="CM017708">
    <property type="protein sequence ID" value="TYG55792.1"/>
    <property type="molecule type" value="Genomic_DNA"/>
</dbReference>
<evidence type="ECO:0000259" key="2">
    <source>
        <dbReference type="Pfam" id="PF24747"/>
    </source>
</evidence>
<feature type="compositionally biased region" description="Polar residues" evidence="1">
    <location>
        <begin position="30"/>
        <end position="46"/>
    </location>
</feature>
<dbReference type="PANTHER" id="PTHR33177">
    <property type="entry name" value="PUTATIVE-RELATED"/>
    <property type="match status" value="1"/>
</dbReference>
<reference evidence="3 4" key="1">
    <citation type="submission" date="2019-06" db="EMBL/GenBank/DDBJ databases">
        <title>WGS assembly of Gossypium darwinii.</title>
        <authorList>
            <person name="Chen Z.J."/>
            <person name="Sreedasyam A."/>
            <person name="Ando A."/>
            <person name="Song Q."/>
            <person name="De L."/>
            <person name="Hulse-Kemp A."/>
            <person name="Ding M."/>
            <person name="Ye W."/>
            <person name="Kirkbride R."/>
            <person name="Jenkins J."/>
            <person name="Plott C."/>
            <person name="Lovell J."/>
            <person name="Lin Y.-M."/>
            <person name="Vaughn R."/>
            <person name="Liu B."/>
            <person name="Li W."/>
            <person name="Simpson S."/>
            <person name="Scheffler B."/>
            <person name="Saski C."/>
            <person name="Grover C."/>
            <person name="Hu G."/>
            <person name="Conover J."/>
            <person name="Carlson J."/>
            <person name="Shu S."/>
            <person name="Boston L."/>
            <person name="Williams M."/>
            <person name="Peterson D."/>
            <person name="Mcgee K."/>
            <person name="Jones D."/>
            <person name="Wendel J."/>
            <person name="Stelly D."/>
            <person name="Grimwood J."/>
            <person name="Schmutz J."/>
        </authorList>
    </citation>
    <scope>NUCLEOTIDE SEQUENCE [LARGE SCALE GENOMIC DNA]</scope>
    <source>
        <strain evidence="3">1808015.09</strain>
    </source>
</reference>
<dbReference type="Pfam" id="PF24747">
    <property type="entry name" value="Zn-ribbon_GIR1"/>
    <property type="match status" value="1"/>
</dbReference>
<proteinExistence type="predicted"/>
<evidence type="ECO:0000256" key="1">
    <source>
        <dbReference type="SAM" id="MobiDB-lite"/>
    </source>
</evidence>
<accession>A0A5D2BJG3</accession>
<organism evidence="3 4">
    <name type="scientific">Gossypium darwinii</name>
    <name type="common">Darwin's cotton</name>
    <name type="synonym">Gossypium barbadense var. darwinii</name>
    <dbReference type="NCBI Taxonomy" id="34276"/>
    <lineage>
        <taxon>Eukaryota</taxon>
        <taxon>Viridiplantae</taxon>
        <taxon>Streptophyta</taxon>
        <taxon>Embryophyta</taxon>
        <taxon>Tracheophyta</taxon>
        <taxon>Spermatophyta</taxon>
        <taxon>Magnoliopsida</taxon>
        <taxon>eudicotyledons</taxon>
        <taxon>Gunneridae</taxon>
        <taxon>Pentapetalae</taxon>
        <taxon>rosids</taxon>
        <taxon>malvids</taxon>
        <taxon>Malvales</taxon>
        <taxon>Malvaceae</taxon>
        <taxon>Malvoideae</taxon>
        <taxon>Gossypium</taxon>
    </lineage>
</organism>
<feature type="domain" description="GIR1-like zinc ribbon" evidence="2">
    <location>
        <begin position="92"/>
        <end position="127"/>
    </location>
</feature>
<name>A0A5D2BJG3_GOSDA</name>
<feature type="compositionally biased region" description="Polar residues" evidence="1">
    <location>
        <begin position="54"/>
        <end position="69"/>
    </location>
</feature>
<dbReference type="InterPro" id="IPR055281">
    <property type="entry name" value="GIR1-2/SIED1"/>
</dbReference>
<evidence type="ECO:0000313" key="3">
    <source>
        <dbReference type="EMBL" id="TYG55792.1"/>
    </source>
</evidence>
<keyword evidence="4" id="KW-1185">Reference proteome</keyword>
<protein>
    <recommendedName>
        <fullName evidence="2">GIR1-like zinc ribbon domain-containing protein</fullName>
    </recommendedName>
</protein>
<dbReference type="AlphaFoldDB" id="A0A5D2BJG3"/>
<gene>
    <name evidence="3" type="ORF">ES288_D08G011700v1</name>
</gene>
<sequence>TYYYLISHFIHLEIGRFKGLFTPKVKKTTTCRSPNQGLKLNSTSKTPARGSPSMAVSPQEISPENSCLSSEPGDEKEESESVVTMRCRPEVTSMLLVGCPRCLMYVMLSKVEPKCPKCKSTVLLDFLDEETAKWASN</sequence>
<feature type="non-terminal residue" evidence="3">
    <location>
        <position position="1"/>
    </location>
</feature>
<feature type="region of interest" description="Disordered" evidence="1">
    <location>
        <begin position="29"/>
        <end position="83"/>
    </location>
</feature>
<dbReference type="Proteomes" id="UP000323506">
    <property type="component" value="Chromosome D08"/>
</dbReference>
<evidence type="ECO:0000313" key="4">
    <source>
        <dbReference type="Proteomes" id="UP000323506"/>
    </source>
</evidence>
<dbReference type="InterPro" id="IPR056440">
    <property type="entry name" value="Zn-ribbon_GIR1"/>
</dbReference>